<dbReference type="GO" id="GO:0016779">
    <property type="term" value="F:nucleotidyltransferase activity"/>
    <property type="evidence" value="ECO:0007669"/>
    <property type="project" value="UniProtKB-ARBA"/>
</dbReference>
<dbReference type="Proteomes" id="UP001178281">
    <property type="component" value="Unassembled WGS sequence"/>
</dbReference>
<evidence type="ECO:0000259" key="1">
    <source>
        <dbReference type="Pfam" id="PF12804"/>
    </source>
</evidence>
<dbReference type="PANTHER" id="PTHR43777:SF1">
    <property type="entry name" value="MOLYBDENUM COFACTOR CYTIDYLYLTRANSFERASE"/>
    <property type="match status" value="1"/>
</dbReference>
<gene>
    <name evidence="2" type="ORF">Q7X28_14555</name>
</gene>
<sequence length="196" mass="20121">MPIELLAEQAEPRLTGVLLAAGAGTRFGMPKVRAAGGRWARTAVRALADGGCTRVLVVLGADPTAHIPGAEIVVAGDWSVGLSRSVAAGLARARGDVVVGLVDTPDIGAECVRRVIRAGRRSEGGTVRAEYDGVPGHPVYLAARHREPLIAALLGAGPRDADRGLGPHLPETTELIDCGDLATGRDIDRPVPIGGA</sequence>
<comment type="caution">
    <text evidence="2">The sequence shown here is derived from an EMBL/GenBank/DDBJ whole genome shotgun (WGS) entry which is preliminary data.</text>
</comment>
<accession>A0AA90NID0</accession>
<dbReference type="RefSeq" id="WP_305111859.1">
    <property type="nucleotide sequence ID" value="NZ_JAUTIX010000005.1"/>
</dbReference>
<dbReference type="SUPFAM" id="SSF53448">
    <property type="entry name" value="Nucleotide-diphospho-sugar transferases"/>
    <property type="match status" value="1"/>
</dbReference>
<dbReference type="AlphaFoldDB" id="A0AA90NID0"/>
<reference evidence="2" key="1">
    <citation type="submission" date="2023-08" db="EMBL/GenBank/DDBJ databases">
        <title>The draft genome of Tsukamurella strandjordii strain 050030.</title>
        <authorList>
            <person name="Zhao F."/>
            <person name="Feng Y."/>
            <person name="Zong Z."/>
        </authorList>
    </citation>
    <scope>NUCLEOTIDE SEQUENCE</scope>
    <source>
        <strain evidence="2">050030</strain>
    </source>
</reference>
<evidence type="ECO:0000313" key="2">
    <source>
        <dbReference type="EMBL" id="MDP0399150.1"/>
    </source>
</evidence>
<proteinExistence type="predicted"/>
<evidence type="ECO:0000313" key="3">
    <source>
        <dbReference type="Proteomes" id="UP001178281"/>
    </source>
</evidence>
<dbReference type="InterPro" id="IPR025877">
    <property type="entry name" value="MobA-like_NTP_Trfase"/>
</dbReference>
<dbReference type="InterPro" id="IPR029044">
    <property type="entry name" value="Nucleotide-diphossugar_trans"/>
</dbReference>
<keyword evidence="3" id="KW-1185">Reference proteome</keyword>
<dbReference type="EMBL" id="JAUTIX010000005">
    <property type="protein sequence ID" value="MDP0399150.1"/>
    <property type="molecule type" value="Genomic_DNA"/>
</dbReference>
<dbReference type="Gene3D" id="3.90.550.10">
    <property type="entry name" value="Spore Coat Polysaccharide Biosynthesis Protein SpsA, Chain A"/>
    <property type="match status" value="1"/>
</dbReference>
<name>A0AA90NID0_9ACTN</name>
<organism evidence="2 3">
    <name type="scientific">Tsukamurella strandjordii</name>
    <dbReference type="NCBI Taxonomy" id="147577"/>
    <lineage>
        <taxon>Bacteria</taxon>
        <taxon>Bacillati</taxon>
        <taxon>Actinomycetota</taxon>
        <taxon>Actinomycetes</taxon>
        <taxon>Mycobacteriales</taxon>
        <taxon>Tsukamurellaceae</taxon>
        <taxon>Tsukamurella</taxon>
    </lineage>
</organism>
<keyword evidence="2" id="KW-0808">Transferase</keyword>
<feature type="domain" description="MobA-like NTP transferase" evidence="1">
    <location>
        <begin position="16"/>
        <end position="159"/>
    </location>
</feature>
<protein>
    <submittedName>
        <fullName evidence="2">NTP transferase domain-containing protein</fullName>
    </submittedName>
</protein>
<dbReference type="PANTHER" id="PTHR43777">
    <property type="entry name" value="MOLYBDENUM COFACTOR CYTIDYLYLTRANSFERASE"/>
    <property type="match status" value="1"/>
</dbReference>
<dbReference type="Pfam" id="PF12804">
    <property type="entry name" value="NTP_transf_3"/>
    <property type="match status" value="1"/>
</dbReference>